<organism evidence="5 6">
    <name type="scientific">Corynebacterium renale</name>
    <dbReference type="NCBI Taxonomy" id="1724"/>
    <lineage>
        <taxon>Bacteria</taxon>
        <taxon>Bacillati</taxon>
        <taxon>Actinomycetota</taxon>
        <taxon>Actinomycetes</taxon>
        <taxon>Mycobacteriales</taxon>
        <taxon>Corynebacteriaceae</taxon>
        <taxon>Corynebacterium</taxon>
    </lineage>
</organism>
<evidence type="ECO:0000256" key="1">
    <source>
        <dbReference type="SAM" id="MobiDB-lite"/>
    </source>
</evidence>
<dbReference type="RefSeq" id="WP_048380734.1">
    <property type="nucleotide sequence ID" value="NZ_LDYE01000008.1"/>
</dbReference>
<dbReference type="Pfam" id="PF18998">
    <property type="entry name" value="Flg_new_2"/>
    <property type="match status" value="1"/>
</dbReference>
<feature type="domain" description="Bacterial repeat" evidence="4">
    <location>
        <begin position="305"/>
        <end position="370"/>
    </location>
</feature>
<gene>
    <name evidence="5" type="ORF">ATK06_1156</name>
</gene>
<dbReference type="AlphaFoldDB" id="A0A2A9DN99"/>
<name>A0A2A9DN99_9CORY</name>
<dbReference type="InterPro" id="IPR044060">
    <property type="entry name" value="Bacterial_rp_domain"/>
</dbReference>
<evidence type="ECO:0000313" key="6">
    <source>
        <dbReference type="Proteomes" id="UP000221653"/>
    </source>
</evidence>
<accession>A0A2A9DN99</accession>
<reference evidence="5 6" key="1">
    <citation type="submission" date="2017-10" db="EMBL/GenBank/DDBJ databases">
        <title>Sequencing the genomes of 1000 actinobacteria strains.</title>
        <authorList>
            <person name="Klenk H.-P."/>
        </authorList>
    </citation>
    <scope>NUCLEOTIDE SEQUENCE [LARGE SCALE GENOMIC DNA]</scope>
    <source>
        <strain evidence="5 6">DSM 20688</strain>
    </source>
</reference>
<keyword evidence="3" id="KW-0732">Signal</keyword>
<evidence type="ECO:0000313" key="5">
    <source>
        <dbReference type="EMBL" id="PFG28073.1"/>
    </source>
</evidence>
<proteinExistence type="predicted"/>
<dbReference type="OrthoDB" id="4422941at2"/>
<feature type="signal peptide" evidence="3">
    <location>
        <begin position="1"/>
        <end position="29"/>
    </location>
</feature>
<keyword evidence="6" id="KW-1185">Reference proteome</keyword>
<keyword evidence="2" id="KW-0812">Transmembrane</keyword>
<evidence type="ECO:0000256" key="3">
    <source>
        <dbReference type="SAM" id="SignalP"/>
    </source>
</evidence>
<feature type="region of interest" description="Disordered" evidence="1">
    <location>
        <begin position="457"/>
        <end position="476"/>
    </location>
</feature>
<dbReference type="Proteomes" id="UP000221653">
    <property type="component" value="Unassembled WGS sequence"/>
</dbReference>
<dbReference type="EMBL" id="PDJF01000001">
    <property type="protein sequence ID" value="PFG28073.1"/>
    <property type="molecule type" value="Genomic_DNA"/>
</dbReference>
<comment type="caution">
    <text evidence="5">The sequence shown here is derived from an EMBL/GenBank/DDBJ whole genome shotgun (WGS) entry which is preliminary data.</text>
</comment>
<sequence>MTKLGAWRVTLATTATLALVGAGLPVAHAADSTLTANTPQIAATEAPGCTAVENPKKQDLDVKFEVLGPSEINPGQDLHYKLRGEGYNPGTTPGATNGFYLVLAPTSVWRLGMCNTMTGDGDSLQAQWITPAQLNRQGGKFDIDFTIKADSLSPGKTYTLGIMAAHGLALTERYFDRGITIKVPETATSGVPDATAVAGNATKTPKGLIDVDVTWNYPETVPGTSWRVAMQCVENCVSTRPRTIDLAQSDRRSYTFTDSDAGVYVASVTASRTIDGSVVSSHAVESERFIVGDVQAPVSRKLEVTGGTTDAGEYVKPGTQVTVTPDSAPGKKLERWDVPGVTDAVTDPATGALTFPMPDAPVHAKAVYADRGRLSLPATVHPGERIELVAEDLLPGEDVTFALGRRAAAKKLGTVTADATGRATMPFTVPADAVPGGLTVSAYLTGYEREATLTIVKPESPQTPEPSEPSAPHASEESMPTWAVAVLSVISTLAAVILGIGLNSPVFKAALNKFVHP</sequence>
<evidence type="ECO:0000259" key="4">
    <source>
        <dbReference type="Pfam" id="PF18998"/>
    </source>
</evidence>
<protein>
    <recommendedName>
        <fullName evidence="4">Bacterial repeat domain-containing protein</fullName>
    </recommendedName>
</protein>
<keyword evidence="2" id="KW-0472">Membrane</keyword>
<feature type="chain" id="PRO_5012699020" description="Bacterial repeat domain-containing protein" evidence="3">
    <location>
        <begin position="30"/>
        <end position="517"/>
    </location>
</feature>
<keyword evidence="2" id="KW-1133">Transmembrane helix</keyword>
<evidence type="ECO:0000256" key="2">
    <source>
        <dbReference type="SAM" id="Phobius"/>
    </source>
</evidence>
<feature type="transmembrane region" description="Helical" evidence="2">
    <location>
        <begin position="482"/>
        <end position="502"/>
    </location>
</feature>